<feature type="compositionally biased region" description="Low complexity" evidence="1">
    <location>
        <begin position="184"/>
        <end position="194"/>
    </location>
</feature>
<protein>
    <recommendedName>
        <fullName evidence="2">DUF4794 domain-containing protein</fullName>
    </recommendedName>
</protein>
<evidence type="ECO:0000256" key="1">
    <source>
        <dbReference type="SAM" id="MobiDB-lite"/>
    </source>
</evidence>
<keyword evidence="4" id="KW-1185">Reference proteome</keyword>
<gene>
    <name evidence="3" type="ORF">X777_04357</name>
</gene>
<name>A0A026WH57_OOCBI</name>
<feature type="region of interest" description="Disordered" evidence="1">
    <location>
        <begin position="101"/>
        <end position="235"/>
    </location>
</feature>
<dbReference type="Proteomes" id="UP000053097">
    <property type="component" value="Unassembled WGS sequence"/>
</dbReference>
<evidence type="ECO:0000313" key="3">
    <source>
        <dbReference type="EMBL" id="EZA55397.1"/>
    </source>
</evidence>
<dbReference type="EMBL" id="KK107207">
    <property type="protein sequence ID" value="EZA55397.1"/>
    <property type="molecule type" value="Genomic_DNA"/>
</dbReference>
<feature type="domain" description="DUF4794" evidence="2">
    <location>
        <begin position="83"/>
        <end position="154"/>
    </location>
</feature>
<dbReference type="OrthoDB" id="8197587at2759"/>
<feature type="region of interest" description="Disordered" evidence="1">
    <location>
        <begin position="1"/>
        <end position="21"/>
    </location>
</feature>
<dbReference type="OMA" id="QVQYQYD"/>
<dbReference type="AlphaFoldDB" id="A0A026WH57"/>
<feature type="compositionally biased region" description="Basic and acidic residues" evidence="1">
    <location>
        <begin position="1"/>
        <end position="10"/>
    </location>
</feature>
<dbReference type="InterPro" id="IPR032011">
    <property type="entry name" value="DUF4794"/>
</dbReference>
<organism evidence="3 4">
    <name type="scientific">Ooceraea biroi</name>
    <name type="common">Clonal raider ant</name>
    <name type="synonym">Cerapachys biroi</name>
    <dbReference type="NCBI Taxonomy" id="2015173"/>
    <lineage>
        <taxon>Eukaryota</taxon>
        <taxon>Metazoa</taxon>
        <taxon>Ecdysozoa</taxon>
        <taxon>Arthropoda</taxon>
        <taxon>Hexapoda</taxon>
        <taxon>Insecta</taxon>
        <taxon>Pterygota</taxon>
        <taxon>Neoptera</taxon>
        <taxon>Endopterygota</taxon>
        <taxon>Hymenoptera</taxon>
        <taxon>Apocrita</taxon>
        <taxon>Aculeata</taxon>
        <taxon>Formicoidea</taxon>
        <taxon>Formicidae</taxon>
        <taxon>Dorylinae</taxon>
        <taxon>Ooceraea</taxon>
    </lineage>
</organism>
<accession>A0A026WH57</accession>
<feature type="compositionally biased region" description="Polar residues" evidence="1">
    <location>
        <begin position="101"/>
        <end position="152"/>
    </location>
</feature>
<sequence length="367" mass="41346">MCEKTRKAELAVEEAEEESRTVHRQACRRALKSAAFVEKTPARRQSEASFFWSAVVLAEPPRYRQQYQQQKQYYYAQQQEEAAPYPASGWRPAGRAFNLPQRQSKQQYETPDAPQQQYGAPDAPQQQYGAPDVPQQQYGQYEAPNTPQQQYGAPNAPRQQFGVPNAPQQQYGAPTDPQREYGIPEEPTTEVPNSTEEEEEISTVQGITDSESEPVNAANEFEDEDTDEKQPQQTGEYYVALPDGRLQRVRYISRQNVEAMKYFAKIRAENVEPLRGPIYAYAPLQKLQIVPTGLQVSVTPVAPVAAVGSADAKPQKFEIEPVAAQVQYQYDNPSSVVPLTNPLSTSYATYTANYQAPSESRYLLTFQ</sequence>
<reference evidence="3 4" key="1">
    <citation type="journal article" date="2014" name="Curr. Biol.">
        <title>The genome of the clonal raider ant Cerapachys biroi.</title>
        <authorList>
            <person name="Oxley P.R."/>
            <person name="Ji L."/>
            <person name="Fetter-Pruneda I."/>
            <person name="McKenzie S.K."/>
            <person name="Li C."/>
            <person name="Hu H."/>
            <person name="Zhang G."/>
            <person name="Kronauer D.J."/>
        </authorList>
    </citation>
    <scope>NUCLEOTIDE SEQUENCE [LARGE SCALE GENOMIC DNA]</scope>
</reference>
<evidence type="ECO:0000259" key="2">
    <source>
        <dbReference type="Pfam" id="PF16042"/>
    </source>
</evidence>
<dbReference type="STRING" id="2015173.A0A026WH57"/>
<proteinExistence type="predicted"/>
<evidence type="ECO:0000313" key="4">
    <source>
        <dbReference type="Proteomes" id="UP000053097"/>
    </source>
</evidence>
<dbReference type="Pfam" id="PF16042">
    <property type="entry name" value="DUF4794"/>
    <property type="match status" value="1"/>
</dbReference>